<reference evidence="2" key="2">
    <citation type="submission" date="2024-07" db="EMBL/GenBank/DDBJ databases">
        <title>Streptomyces haneummycinica sp. nov., a new antibiotic-producing actinobacterium isolated from marine sediment.</title>
        <authorList>
            <person name="Uemura M."/>
            <person name="Hamada M."/>
            <person name="Hirano S."/>
            <person name="Kobayashi K."/>
            <person name="Ohshiro T."/>
            <person name="Kobayashi T."/>
            <person name="Terahara T."/>
        </authorList>
    </citation>
    <scope>NUCLEOTIDE SEQUENCE</scope>
    <source>
        <strain evidence="2">KM77-8</strain>
    </source>
</reference>
<feature type="region of interest" description="Disordered" evidence="1">
    <location>
        <begin position="167"/>
        <end position="193"/>
    </location>
</feature>
<protein>
    <submittedName>
        <fullName evidence="2">Uncharacterized protein</fullName>
    </submittedName>
</protein>
<sequence length="193" mass="20937">MSQTRLLLIDDIDRASPQHLANVLPYFVYLRDKLGISLVFCGTGASHLLHQARILAQDLARVSAENRVRLAQAGRPADPVSPSPTALLPVTWLHPLPLPLPLPLGTKVKEQEVFRRVLASFEADLSLYRLEENTLSKHAATLHQRTGDYFKALTYVISTAAVITIRSGSGSGSGSGSENITMKEIDAATSQLG</sequence>
<reference evidence="2" key="1">
    <citation type="submission" date="2024-06" db="EMBL/GenBank/DDBJ databases">
        <authorList>
            <consortium name="consrtm"/>
            <person name="Uemura M."/>
            <person name="Terahara T."/>
        </authorList>
    </citation>
    <scope>NUCLEOTIDE SEQUENCE</scope>
    <source>
        <strain evidence="2">KM77-8</strain>
    </source>
</reference>
<proteinExistence type="predicted"/>
<gene>
    <name evidence="2" type="ORF">SHKM778_47540</name>
</gene>
<accession>A0AAT9HM15</accession>
<evidence type="ECO:0000313" key="2">
    <source>
        <dbReference type="EMBL" id="BFO18366.1"/>
    </source>
</evidence>
<dbReference type="EMBL" id="AP035768">
    <property type="protein sequence ID" value="BFO18366.1"/>
    <property type="molecule type" value="Genomic_DNA"/>
</dbReference>
<name>A0AAT9HM15_9ACTN</name>
<dbReference type="AlphaFoldDB" id="A0AAT9HM15"/>
<organism evidence="2">
    <name type="scientific">Streptomyces haneummycinicus</name>
    <dbReference type="NCBI Taxonomy" id="3074435"/>
    <lineage>
        <taxon>Bacteria</taxon>
        <taxon>Bacillati</taxon>
        <taxon>Actinomycetota</taxon>
        <taxon>Actinomycetes</taxon>
        <taxon>Kitasatosporales</taxon>
        <taxon>Streptomycetaceae</taxon>
        <taxon>Streptomyces</taxon>
    </lineage>
</organism>
<evidence type="ECO:0000256" key="1">
    <source>
        <dbReference type="SAM" id="MobiDB-lite"/>
    </source>
</evidence>